<dbReference type="PANTHER" id="PTHR21531:SF0">
    <property type="entry name" value="PROTEIN LTV1 HOMOLOG"/>
    <property type="match status" value="1"/>
</dbReference>
<name>A0A812EV58_ACAPH</name>
<keyword evidence="5" id="KW-1185">Reference proteome</keyword>
<sequence>MPRYKKKFIDKKNAITFHLVHRSQQDPMLVSEDSQHVLLPAAKNFKEEQMEEQRKFGIYFDDDYNYLQHLKEANEACVLEGVETFRLNTTGPPKPSSEQKLLLPSTVFASAVETNVGLLNKAAPHSGPKIDWDPDIVAVLDGDFDYDDPEGTLEDDFFVKANATNEGEESEDDANLDNSSDGASDAAEMSDGALEEYFMEEETKSYFTNYSMSSSVLPRSEALVDLDDQFEKFFEQYDESEIGALDFDNIDGNVDDKCEQMNKLIKDYQESKAEGKMDDILKTVTVKTANISDLSSSEEEVEVEEKGEKWDCESILSTYSNLYNRPKIIEEPQKEKKIKLNRLGIPKESFSRPNRLIKKDLEAVMNSSVISEYSCRDKSESKEEKKCRKLAVKEQKKERRIEKKLNKEAFKDACLKQQREIANIHKNMRSMVIS</sequence>
<dbReference type="AlphaFoldDB" id="A0A812EV58"/>
<dbReference type="Pfam" id="PF04180">
    <property type="entry name" value="LTV"/>
    <property type="match status" value="2"/>
</dbReference>
<protein>
    <recommendedName>
        <fullName evidence="2">Protein LTV1 homolog</fullName>
    </recommendedName>
</protein>
<feature type="compositionally biased region" description="Acidic residues" evidence="3">
    <location>
        <begin position="166"/>
        <end position="175"/>
    </location>
</feature>
<proteinExistence type="inferred from homology"/>
<dbReference type="GO" id="GO:0042274">
    <property type="term" value="P:ribosomal small subunit biogenesis"/>
    <property type="evidence" value="ECO:0007669"/>
    <property type="project" value="InterPro"/>
</dbReference>
<evidence type="ECO:0000256" key="1">
    <source>
        <dbReference type="ARBA" id="ARBA00009078"/>
    </source>
</evidence>
<dbReference type="OrthoDB" id="5852896at2759"/>
<comment type="caution">
    <text evidence="4">The sequence shown here is derived from an EMBL/GenBank/DDBJ whole genome shotgun (WGS) entry which is preliminary data.</text>
</comment>
<dbReference type="GO" id="GO:0005634">
    <property type="term" value="C:nucleus"/>
    <property type="evidence" value="ECO:0007669"/>
    <property type="project" value="TreeGrafter"/>
</dbReference>
<reference evidence="4" key="1">
    <citation type="submission" date="2021-01" db="EMBL/GenBank/DDBJ databases">
        <authorList>
            <person name="Li R."/>
            <person name="Bekaert M."/>
        </authorList>
    </citation>
    <scope>NUCLEOTIDE SEQUENCE</scope>
    <source>
        <strain evidence="4">Farmed</strain>
    </source>
</reference>
<dbReference type="Proteomes" id="UP000597762">
    <property type="component" value="Unassembled WGS sequence"/>
</dbReference>
<evidence type="ECO:0000256" key="2">
    <source>
        <dbReference type="ARBA" id="ARBA00021561"/>
    </source>
</evidence>
<organism evidence="4 5">
    <name type="scientific">Acanthosepion pharaonis</name>
    <name type="common">Pharaoh cuttlefish</name>
    <name type="synonym">Sepia pharaonis</name>
    <dbReference type="NCBI Taxonomy" id="158019"/>
    <lineage>
        <taxon>Eukaryota</taxon>
        <taxon>Metazoa</taxon>
        <taxon>Spiralia</taxon>
        <taxon>Lophotrochozoa</taxon>
        <taxon>Mollusca</taxon>
        <taxon>Cephalopoda</taxon>
        <taxon>Coleoidea</taxon>
        <taxon>Decapodiformes</taxon>
        <taxon>Sepiida</taxon>
        <taxon>Sepiina</taxon>
        <taxon>Sepiidae</taxon>
        <taxon>Acanthosepion</taxon>
    </lineage>
</organism>
<evidence type="ECO:0000313" key="4">
    <source>
        <dbReference type="EMBL" id="CAE1329879.1"/>
    </source>
</evidence>
<evidence type="ECO:0000313" key="5">
    <source>
        <dbReference type="Proteomes" id="UP000597762"/>
    </source>
</evidence>
<dbReference type="PANTHER" id="PTHR21531">
    <property type="entry name" value="LOW-TEMPERATURE VIABILITY PROTEIN LTV1-RELATED"/>
    <property type="match status" value="1"/>
</dbReference>
<gene>
    <name evidence="4" type="ORF">SPHA_79266</name>
</gene>
<accession>A0A812EV58</accession>
<dbReference type="GO" id="GO:0000056">
    <property type="term" value="P:ribosomal small subunit export from nucleus"/>
    <property type="evidence" value="ECO:0007669"/>
    <property type="project" value="TreeGrafter"/>
</dbReference>
<dbReference type="InterPro" id="IPR007307">
    <property type="entry name" value="Ltv1"/>
</dbReference>
<feature type="region of interest" description="Disordered" evidence="3">
    <location>
        <begin position="165"/>
        <end position="189"/>
    </location>
</feature>
<dbReference type="GO" id="GO:0005829">
    <property type="term" value="C:cytosol"/>
    <property type="evidence" value="ECO:0007669"/>
    <property type="project" value="TreeGrafter"/>
</dbReference>
<evidence type="ECO:0000256" key="3">
    <source>
        <dbReference type="SAM" id="MobiDB-lite"/>
    </source>
</evidence>
<dbReference type="EMBL" id="CAHIKZ030005563">
    <property type="protein sequence ID" value="CAE1329879.1"/>
    <property type="molecule type" value="Genomic_DNA"/>
</dbReference>
<dbReference type="GO" id="GO:0030688">
    <property type="term" value="C:preribosome, small subunit precursor"/>
    <property type="evidence" value="ECO:0007669"/>
    <property type="project" value="TreeGrafter"/>
</dbReference>
<comment type="similarity">
    <text evidence="1">Belongs to the LTV1 family.</text>
</comment>